<dbReference type="AlphaFoldDB" id="A0A1R3JMH8"/>
<dbReference type="Proteomes" id="UP000187203">
    <property type="component" value="Unassembled WGS sequence"/>
</dbReference>
<reference evidence="3" key="1">
    <citation type="submission" date="2013-09" db="EMBL/GenBank/DDBJ databases">
        <title>Corchorus olitorius genome sequencing.</title>
        <authorList>
            <person name="Alam M."/>
            <person name="Haque M.S."/>
            <person name="Islam M.S."/>
            <person name="Emdad E.M."/>
            <person name="Islam M.M."/>
            <person name="Ahmed B."/>
            <person name="Halim A."/>
            <person name="Hossen Q.M.M."/>
            <person name="Hossain M.Z."/>
            <person name="Ahmed R."/>
            <person name="Khan M.M."/>
            <person name="Islam R."/>
            <person name="Rashid M.M."/>
            <person name="Khan S.A."/>
            <person name="Rahman M.S."/>
            <person name="Alam M."/>
            <person name="Yahiya A.S."/>
            <person name="Khan M.S."/>
            <person name="Azam M.S."/>
            <person name="Haque T."/>
            <person name="Lashkar M.Z.H."/>
            <person name="Akhand A.I."/>
            <person name="Morshed G."/>
            <person name="Roy S."/>
            <person name="Uddin K.S."/>
            <person name="Rabeya T."/>
            <person name="Hossain A.S."/>
            <person name="Chowdhury A."/>
            <person name="Snigdha A.R."/>
            <person name="Mortoza M.S."/>
            <person name="Matin S.A."/>
            <person name="Hoque S.M.E."/>
            <person name="Islam M.K."/>
            <person name="Roy D.K."/>
            <person name="Haider R."/>
            <person name="Moosa M.M."/>
            <person name="Elias S.M."/>
            <person name="Hasan A.M."/>
            <person name="Jahan S."/>
            <person name="Shafiuddin M."/>
            <person name="Mahmood N."/>
            <person name="Shommy N.S."/>
        </authorList>
    </citation>
    <scope>NUCLEOTIDE SEQUENCE [LARGE SCALE GENOMIC DNA]</scope>
    <source>
        <strain evidence="3">cv. O-4</strain>
    </source>
</reference>
<evidence type="ECO:0000313" key="2">
    <source>
        <dbReference type="EMBL" id="OMO96023.1"/>
    </source>
</evidence>
<feature type="region of interest" description="Disordered" evidence="1">
    <location>
        <begin position="151"/>
        <end position="176"/>
    </location>
</feature>
<evidence type="ECO:0000256" key="1">
    <source>
        <dbReference type="SAM" id="MobiDB-lite"/>
    </source>
</evidence>
<organism evidence="2 3">
    <name type="scientific">Corchorus olitorius</name>
    <dbReference type="NCBI Taxonomy" id="93759"/>
    <lineage>
        <taxon>Eukaryota</taxon>
        <taxon>Viridiplantae</taxon>
        <taxon>Streptophyta</taxon>
        <taxon>Embryophyta</taxon>
        <taxon>Tracheophyta</taxon>
        <taxon>Spermatophyta</taxon>
        <taxon>Magnoliopsida</taxon>
        <taxon>eudicotyledons</taxon>
        <taxon>Gunneridae</taxon>
        <taxon>Pentapetalae</taxon>
        <taxon>rosids</taxon>
        <taxon>malvids</taxon>
        <taxon>Malvales</taxon>
        <taxon>Malvaceae</taxon>
        <taxon>Grewioideae</taxon>
        <taxon>Apeibeae</taxon>
        <taxon>Corchorus</taxon>
    </lineage>
</organism>
<protein>
    <submittedName>
        <fullName evidence="2">Uncharacterized protein</fullName>
    </submittedName>
</protein>
<keyword evidence="3" id="KW-1185">Reference proteome</keyword>
<comment type="caution">
    <text evidence="2">The sequence shown here is derived from an EMBL/GenBank/DDBJ whole genome shotgun (WGS) entry which is preliminary data.</text>
</comment>
<feature type="compositionally biased region" description="Basic and acidic residues" evidence="1">
    <location>
        <begin position="159"/>
        <end position="168"/>
    </location>
</feature>
<accession>A0A1R3JMH8</accession>
<dbReference type="EMBL" id="AWUE01015715">
    <property type="protein sequence ID" value="OMO96023.1"/>
    <property type="molecule type" value="Genomic_DNA"/>
</dbReference>
<sequence length="358" mass="39394">MRSGYGGTRFKGNDSHHKWKWEFFGVEVEESASWGLDGQWRMPDTHLANRQDYALSDAEEKLKATILKQRRPADVLTHPGRLWFCGLAPRPIKMSGIADFQFGKCNPLRVGKQNIIVNCRGERGRLFIEKEVVGQDYQIVVRSASRFVGSGVPVNPEGSVRRPGRDRQASPSKETMDLATIQRLRAEKKAKSTAEKSSTSTVVKDHVAAALSSGRQTTPPTSRVAPVGVGDHVVQQPASFVATLPKGASGLMDELELTLKKLKKAVQKEKDKEKRQKETALKDVAELQEEVKMAKKAEEDARGALEQEKLGRQADKVAASKDKAALEAQVAALESKLQNDFIEVLDAAAVVRRASGES</sequence>
<name>A0A1R3JMH8_9ROSI</name>
<gene>
    <name evidence="2" type="ORF">COLO4_15545</name>
</gene>
<evidence type="ECO:0000313" key="3">
    <source>
        <dbReference type="Proteomes" id="UP000187203"/>
    </source>
</evidence>
<proteinExistence type="predicted"/>
<feature type="region of interest" description="Disordered" evidence="1">
    <location>
        <begin position="298"/>
        <end position="318"/>
    </location>
</feature>
<dbReference type="STRING" id="93759.A0A1R3JMH8"/>